<proteinExistence type="predicted"/>
<keyword evidence="3" id="KW-1185">Reference proteome</keyword>
<feature type="region of interest" description="Disordered" evidence="1">
    <location>
        <begin position="24"/>
        <end position="87"/>
    </location>
</feature>
<comment type="caution">
    <text evidence="2">The sequence shown here is derived from an EMBL/GenBank/DDBJ whole genome shotgun (WGS) entry which is preliminary data.</text>
</comment>
<dbReference type="EMBL" id="LLXE01000074">
    <property type="protein sequence ID" value="KUM63369.1"/>
    <property type="molecule type" value="Genomic_DNA"/>
</dbReference>
<feature type="compositionally biased region" description="Polar residues" evidence="1">
    <location>
        <begin position="76"/>
        <end position="87"/>
    </location>
</feature>
<organism evidence="2 3">
    <name type="scientific">Penicillium freii</name>
    <dbReference type="NCBI Taxonomy" id="48697"/>
    <lineage>
        <taxon>Eukaryota</taxon>
        <taxon>Fungi</taxon>
        <taxon>Dikarya</taxon>
        <taxon>Ascomycota</taxon>
        <taxon>Pezizomycotina</taxon>
        <taxon>Eurotiomycetes</taxon>
        <taxon>Eurotiomycetidae</taxon>
        <taxon>Eurotiales</taxon>
        <taxon>Aspergillaceae</taxon>
        <taxon>Penicillium</taxon>
    </lineage>
</organism>
<feature type="compositionally biased region" description="Polar residues" evidence="1">
    <location>
        <begin position="40"/>
        <end position="49"/>
    </location>
</feature>
<dbReference type="Proteomes" id="UP000055045">
    <property type="component" value="Unassembled WGS sequence"/>
</dbReference>
<protein>
    <submittedName>
        <fullName evidence="2">Uncharacterized protein</fullName>
    </submittedName>
</protein>
<gene>
    <name evidence="2" type="ORF">ACN42_g3698</name>
</gene>
<evidence type="ECO:0000313" key="2">
    <source>
        <dbReference type="EMBL" id="KUM63369.1"/>
    </source>
</evidence>
<sequence>MFTIYHLYYRLQLMSISSIFVTTAGEPRSPPQLVFRTSKHPSNNENPQGGQHRKPRIPSTSNKEYPTPYTLPPTGHLQNNPLSIFDF</sequence>
<evidence type="ECO:0000313" key="3">
    <source>
        <dbReference type="Proteomes" id="UP000055045"/>
    </source>
</evidence>
<name>A0A101MMN8_PENFR</name>
<evidence type="ECO:0000256" key="1">
    <source>
        <dbReference type="SAM" id="MobiDB-lite"/>
    </source>
</evidence>
<accession>A0A101MMN8</accession>
<dbReference type="AlphaFoldDB" id="A0A101MMN8"/>
<reference evidence="2 3" key="1">
    <citation type="submission" date="2015-10" db="EMBL/GenBank/DDBJ databases">
        <title>Genome sequencing of Penicillium freii.</title>
        <authorList>
            <person name="Nguyen H.D."/>
            <person name="Visagie C.M."/>
            <person name="Seifert K.A."/>
        </authorList>
    </citation>
    <scope>NUCLEOTIDE SEQUENCE [LARGE SCALE GENOMIC DNA]</scope>
    <source>
        <strain evidence="2 3">DAOM 242723</strain>
    </source>
</reference>